<comment type="caution">
    <text evidence="1">The sequence shown here is derived from an EMBL/GenBank/DDBJ whole genome shotgun (WGS) entry which is preliminary data.</text>
</comment>
<dbReference type="Proteomes" id="UP001481413">
    <property type="component" value="Unassembled WGS sequence"/>
</dbReference>
<evidence type="ECO:0000313" key="2">
    <source>
        <dbReference type="Proteomes" id="UP001481413"/>
    </source>
</evidence>
<dbReference type="RefSeq" id="WP_353295076.1">
    <property type="nucleotide sequence ID" value="NZ_BAABWH010000005.1"/>
</dbReference>
<evidence type="ECO:0000313" key="1">
    <source>
        <dbReference type="EMBL" id="GAA6145950.1"/>
    </source>
</evidence>
<proteinExistence type="predicted"/>
<reference evidence="1 2" key="1">
    <citation type="submission" date="2024-04" db="EMBL/GenBank/DDBJ databases">
        <title>Draft genome sequence of Thalassolituus maritimus NBRC 116585.</title>
        <authorList>
            <person name="Miyakawa T."/>
            <person name="Kusuya Y."/>
            <person name="Miura T."/>
        </authorList>
    </citation>
    <scope>NUCLEOTIDE SEQUENCE [LARGE SCALE GENOMIC DNA]</scope>
    <source>
        <strain evidence="1 2">5NW40-0001</strain>
    </source>
</reference>
<sequence>MSDITTPDYLKDAEQLLSDSGFATSDDWYHGTSSGLVSSILKDGLKGGGDSETAAREQGTLGTIGNRQFESSEPVFLTQSKELAYFWAARKAHTRNLYFRKEEEAVVLKISSPAKVTPDVGGTAILLEPSNTYITMLKEVYEKKGIDWIDESNPLKLPRETYLEKLGLGYSYDDIPAEKISVVSEDAS</sequence>
<organism evidence="1 2">
    <name type="scientific">Thalassolituus maritimus</name>
    <dbReference type="NCBI Taxonomy" id="484498"/>
    <lineage>
        <taxon>Bacteria</taxon>
        <taxon>Pseudomonadati</taxon>
        <taxon>Pseudomonadota</taxon>
        <taxon>Gammaproteobacteria</taxon>
        <taxon>Oceanospirillales</taxon>
        <taxon>Oceanospirillaceae</taxon>
        <taxon>Thalassolituus</taxon>
    </lineage>
</organism>
<name>A0ABQ0A104_9GAMM</name>
<accession>A0ABQ0A104</accession>
<keyword evidence="2" id="KW-1185">Reference proteome</keyword>
<gene>
    <name evidence="1" type="ORF">NBRC116585_20680</name>
</gene>
<protein>
    <submittedName>
        <fullName evidence="1">Uncharacterized protein</fullName>
    </submittedName>
</protein>
<dbReference type="EMBL" id="BAABWH010000005">
    <property type="protein sequence ID" value="GAA6145950.1"/>
    <property type="molecule type" value="Genomic_DNA"/>
</dbReference>